<dbReference type="InParanoid" id="B4D2Q5"/>
<sequence length="44" mass="5155">MLGVTLAEALELREQRRLAEQQEREARQQCLAASIQAVRSRCRW</sequence>
<gene>
    <name evidence="1" type="ORF">CfE428DRAFT_3180</name>
</gene>
<accession>B4D2Q5</accession>
<evidence type="ECO:0000313" key="1">
    <source>
        <dbReference type="EMBL" id="EDY19495.1"/>
    </source>
</evidence>
<comment type="caution">
    <text evidence="1">The sequence shown here is derived from an EMBL/GenBank/DDBJ whole genome shotgun (WGS) entry which is preliminary data.</text>
</comment>
<evidence type="ECO:0000313" key="2">
    <source>
        <dbReference type="Proteomes" id="UP000005824"/>
    </source>
</evidence>
<name>B4D2Q5_9BACT</name>
<organism evidence="1 2">
    <name type="scientific">Chthoniobacter flavus Ellin428</name>
    <dbReference type="NCBI Taxonomy" id="497964"/>
    <lineage>
        <taxon>Bacteria</taxon>
        <taxon>Pseudomonadati</taxon>
        <taxon>Verrucomicrobiota</taxon>
        <taxon>Spartobacteria</taxon>
        <taxon>Chthoniobacterales</taxon>
        <taxon>Chthoniobacteraceae</taxon>
        <taxon>Chthoniobacter</taxon>
    </lineage>
</organism>
<protein>
    <submittedName>
        <fullName evidence="1">Uncharacterized protein</fullName>
    </submittedName>
</protein>
<keyword evidence="2" id="KW-1185">Reference proteome</keyword>
<proteinExistence type="predicted"/>
<dbReference type="AlphaFoldDB" id="B4D2Q5"/>
<dbReference type="EMBL" id="ABVL01000008">
    <property type="protein sequence ID" value="EDY19495.1"/>
    <property type="molecule type" value="Genomic_DNA"/>
</dbReference>
<dbReference type="Proteomes" id="UP000005824">
    <property type="component" value="Unassembled WGS sequence"/>
</dbReference>
<reference evidence="1 2" key="1">
    <citation type="journal article" date="2011" name="J. Bacteriol.">
        <title>Genome sequence of Chthoniobacter flavus Ellin428, an aerobic heterotrophic soil bacterium.</title>
        <authorList>
            <person name="Kant R."/>
            <person name="van Passel M.W."/>
            <person name="Palva A."/>
            <person name="Lucas S."/>
            <person name="Lapidus A."/>
            <person name="Glavina Del Rio T."/>
            <person name="Dalin E."/>
            <person name="Tice H."/>
            <person name="Bruce D."/>
            <person name="Goodwin L."/>
            <person name="Pitluck S."/>
            <person name="Larimer F.W."/>
            <person name="Land M.L."/>
            <person name="Hauser L."/>
            <person name="Sangwan P."/>
            <person name="de Vos W.M."/>
            <person name="Janssen P.H."/>
            <person name="Smidt H."/>
        </authorList>
    </citation>
    <scope>NUCLEOTIDE SEQUENCE [LARGE SCALE GENOMIC DNA]</scope>
    <source>
        <strain evidence="1 2">Ellin428</strain>
    </source>
</reference>